<feature type="region of interest" description="Disordered" evidence="1">
    <location>
        <begin position="12"/>
        <end position="36"/>
    </location>
</feature>
<sequence>MQWEDFYRELLNGSESRTSPHKNQSKEFQNNDDVPKMVDKAIQREPKPKKSKSIGTDGIPAELLKTSEARFNSLLHNLIFHQILTNRISHTKVFDFCQNYKSVWAFATALLD</sequence>
<dbReference type="AlphaFoldDB" id="T1GG07"/>
<dbReference type="EnsemblMetazoa" id="MESCA002311-RA">
    <property type="protein sequence ID" value="MESCA002311-PA"/>
    <property type="gene ID" value="MESCA002311"/>
</dbReference>
<evidence type="ECO:0000256" key="1">
    <source>
        <dbReference type="SAM" id="MobiDB-lite"/>
    </source>
</evidence>
<name>T1GG07_MEGSC</name>
<protein>
    <submittedName>
        <fullName evidence="2">Uncharacterized protein</fullName>
    </submittedName>
</protein>
<accession>T1GG07</accession>
<dbReference type="EMBL" id="CAQQ02183896">
    <property type="status" value="NOT_ANNOTATED_CDS"/>
    <property type="molecule type" value="Genomic_DNA"/>
</dbReference>
<proteinExistence type="predicted"/>
<reference evidence="2" key="2">
    <citation type="submission" date="2015-06" db="UniProtKB">
        <authorList>
            <consortium name="EnsemblMetazoa"/>
        </authorList>
    </citation>
    <scope>IDENTIFICATION</scope>
</reference>
<dbReference type="EMBL" id="CAQQ02183895">
    <property type="status" value="NOT_ANNOTATED_CDS"/>
    <property type="molecule type" value="Genomic_DNA"/>
</dbReference>
<keyword evidence="3" id="KW-1185">Reference proteome</keyword>
<dbReference type="Proteomes" id="UP000015102">
    <property type="component" value="Unassembled WGS sequence"/>
</dbReference>
<organism evidence="2 3">
    <name type="scientific">Megaselia scalaris</name>
    <name type="common">Humpbacked fly</name>
    <name type="synonym">Phora scalaris</name>
    <dbReference type="NCBI Taxonomy" id="36166"/>
    <lineage>
        <taxon>Eukaryota</taxon>
        <taxon>Metazoa</taxon>
        <taxon>Ecdysozoa</taxon>
        <taxon>Arthropoda</taxon>
        <taxon>Hexapoda</taxon>
        <taxon>Insecta</taxon>
        <taxon>Pterygota</taxon>
        <taxon>Neoptera</taxon>
        <taxon>Endopterygota</taxon>
        <taxon>Diptera</taxon>
        <taxon>Brachycera</taxon>
        <taxon>Muscomorpha</taxon>
        <taxon>Platypezoidea</taxon>
        <taxon>Phoridae</taxon>
        <taxon>Megaseliini</taxon>
        <taxon>Megaselia</taxon>
    </lineage>
</organism>
<evidence type="ECO:0000313" key="2">
    <source>
        <dbReference type="EnsemblMetazoa" id="MESCA002311-PA"/>
    </source>
</evidence>
<dbReference type="HOGENOM" id="CLU_2148718_0_0_1"/>
<reference evidence="3" key="1">
    <citation type="submission" date="2013-02" db="EMBL/GenBank/DDBJ databases">
        <authorList>
            <person name="Hughes D."/>
        </authorList>
    </citation>
    <scope>NUCLEOTIDE SEQUENCE</scope>
    <source>
        <strain>Durham</strain>
        <strain evidence="3">NC isolate 2 -- Noor lab</strain>
    </source>
</reference>
<evidence type="ECO:0000313" key="3">
    <source>
        <dbReference type="Proteomes" id="UP000015102"/>
    </source>
</evidence>